<evidence type="ECO:0000256" key="2">
    <source>
        <dbReference type="ARBA" id="ARBA00007935"/>
    </source>
</evidence>
<evidence type="ECO:0000256" key="8">
    <source>
        <dbReference type="SAM" id="Phobius"/>
    </source>
</evidence>
<evidence type="ECO:0008006" key="11">
    <source>
        <dbReference type="Google" id="ProtNLM"/>
    </source>
</evidence>
<evidence type="ECO:0000256" key="3">
    <source>
        <dbReference type="ARBA" id="ARBA00022448"/>
    </source>
</evidence>
<reference evidence="9 10" key="1">
    <citation type="submission" date="2013-11" db="EMBL/GenBank/DDBJ databases">
        <title>Comparative genomics of Ignicoccus.</title>
        <authorList>
            <person name="Podar M."/>
        </authorList>
    </citation>
    <scope>NUCLEOTIDE SEQUENCE [LARGE SCALE GENOMIC DNA]</scope>
    <source>
        <strain evidence="9 10">DSM 13165</strain>
    </source>
</reference>
<evidence type="ECO:0000256" key="1">
    <source>
        <dbReference type="ARBA" id="ARBA00004651"/>
    </source>
</evidence>
<dbReference type="Proteomes" id="UP000060778">
    <property type="component" value="Chromosome"/>
</dbReference>
<comment type="subcellular location">
    <subcellularLocation>
        <location evidence="1">Cell membrane</location>
        <topology evidence="1">Multi-pass membrane protein</topology>
    </subcellularLocation>
</comment>
<dbReference type="GO" id="GO:0022857">
    <property type="term" value="F:transmembrane transporter activity"/>
    <property type="evidence" value="ECO:0007669"/>
    <property type="project" value="InterPro"/>
</dbReference>
<evidence type="ECO:0000256" key="7">
    <source>
        <dbReference type="ARBA" id="ARBA00023136"/>
    </source>
</evidence>
<keyword evidence="6 8" id="KW-1133">Transmembrane helix</keyword>
<dbReference type="Gene3D" id="1.10.3470.10">
    <property type="entry name" value="ABC transporter involved in vitamin B12 uptake, BtuC"/>
    <property type="match status" value="1"/>
</dbReference>
<evidence type="ECO:0000313" key="9">
    <source>
        <dbReference type="EMBL" id="ALU12360.1"/>
    </source>
</evidence>
<feature type="transmembrane region" description="Helical" evidence="8">
    <location>
        <begin position="121"/>
        <end position="147"/>
    </location>
</feature>
<keyword evidence="4" id="KW-1003">Cell membrane</keyword>
<gene>
    <name evidence="9" type="ORF">EYM_02805</name>
</gene>
<dbReference type="STRING" id="940295.EYM_02805"/>
<feature type="transmembrane region" description="Helical" evidence="8">
    <location>
        <begin position="281"/>
        <end position="300"/>
    </location>
</feature>
<feature type="transmembrane region" description="Helical" evidence="8">
    <location>
        <begin position="167"/>
        <end position="193"/>
    </location>
</feature>
<dbReference type="EMBL" id="CP006867">
    <property type="protein sequence ID" value="ALU12360.1"/>
    <property type="molecule type" value="Genomic_DNA"/>
</dbReference>
<feature type="transmembrane region" description="Helical" evidence="8">
    <location>
        <begin position="65"/>
        <end position="89"/>
    </location>
</feature>
<dbReference type="Pfam" id="PF01032">
    <property type="entry name" value="FecCD"/>
    <property type="match status" value="1"/>
</dbReference>
<evidence type="ECO:0000313" key="10">
    <source>
        <dbReference type="Proteomes" id="UP000060778"/>
    </source>
</evidence>
<organism evidence="9 10">
    <name type="scientific">Ignicoccus islandicus DSM 13165</name>
    <dbReference type="NCBI Taxonomy" id="940295"/>
    <lineage>
        <taxon>Archaea</taxon>
        <taxon>Thermoproteota</taxon>
        <taxon>Thermoprotei</taxon>
        <taxon>Desulfurococcales</taxon>
        <taxon>Desulfurococcaceae</taxon>
        <taxon>Ignicoccus</taxon>
    </lineage>
</organism>
<dbReference type="SUPFAM" id="SSF81345">
    <property type="entry name" value="ABC transporter involved in vitamin B12 uptake, BtuC"/>
    <property type="match status" value="1"/>
</dbReference>
<dbReference type="GO" id="GO:0033214">
    <property type="term" value="P:siderophore-iron import into cell"/>
    <property type="evidence" value="ECO:0007669"/>
    <property type="project" value="TreeGrafter"/>
</dbReference>
<dbReference type="RefSeq" id="WP_075049557.1">
    <property type="nucleotide sequence ID" value="NZ_CP006867.1"/>
</dbReference>
<keyword evidence="10" id="KW-1185">Reference proteome</keyword>
<accession>A0A0U3F8N9</accession>
<feature type="transmembrane region" description="Helical" evidence="8">
    <location>
        <begin position="253"/>
        <end position="274"/>
    </location>
</feature>
<dbReference type="GeneID" id="30679955"/>
<dbReference type="GO" id="GO:0005886">
    <property type="term" value="C:plasma membrane"/>
    <property type="evidence" value="ECO:0007669"/>
    <property type="project" value="UniProtKB-SubCell"/>
</dbReference>
<evidence type="ECO:0000256" key="5">
    <source>
        <dbReference type="ARBA" id="ARBA00022692"/>
    </source>
</evidence>
<comment type="similarity">
    <text evidence="2">Belongs to the binding-protein-dependent transport system permease family. FecCD subfamily.</text>
</comment>
<name>A0A0U3F8N9_9CREN</name>
<sequence length="305" mass="31759">MLWLASFFSSLSLGGSGFANPLQLSGVVLEIRIQRVIVDNLISLSLALPTLLLQKELSNDLVDPYVLGTLSGAFLFISLGALIFGLIALQQSTSFALGFLGSLIVGTFVAFASLRGGASKALIMGLAISISLQGLSSLLAYLVASSLNRPFLPLLLGTTEYVDRSTAFSLAIASVLALVGSIALIDEATAVGFGEDFARSLGIKPERTLAKSVIVASIGAGSVTGCCGILPFLGLISANIGKRLCPLEPYYEIFTTFLIASTVMMTSDALSSYVETPYGSLPVGAFLSTMGGLSLALLILRSELI</sequence>
<evidence type="ECO:0000256" key="4">
    <source>
        <dbReference type="ARBA" id="ARBA00022475"/>
    </source>
</evidence>
<keyword evidence="5 8" id="KW-0812">Transmembrane</keyword>
<feature type="transmembrane region" description="Helical" evidence="8">
    <location>
        <begin position="213"/>
        <end position="233"/>
    </location>
</feature>
<dbReference type="PANTHER" id="PTHR30472">
    <property type="entry name" value="FERRIC ENTEROBACTIN TRANSPORT SYSTEM PERMEASE PROTEIN"/>
    <property type="match status" value="1"/>
</dbReference>
<keyword evidence="7 8" id="KW-0472">Membrane</keyword>
<keyword evidence="3" id="KW-0813">Transport</keyword>
<dbReference type="AlphaFoldDB" id="A0A0U3F8N9"/>
<dbReference type="PANTHER" id="PTHR30472:SF25">
    <property type="entry name" value="ABC TRANSPORTER PERMEASE PROTEIN MJ0876-RELATED"/>
    <property type="match status" value="1"/>
</dbReference>
<protein>
    <recommendedName>
        <fullName evidence="11">Iron ABC transporter permease</fullName>
    </recommendedName>
</protein>
<dbReference type="KEGG" id="iis:EYM_02805"/>
<dbReference type="InterPro" id="IPR037294">
    <property type="entry name" value="ABC_BtuC-like"/>
</dbReference>
<feature type="transmembrane region" description="Helical" evidence="8">
    <location>
        <begin position="95"/>
        <end position="114"/>
    </location>
</feature>
<dbReference type="InterPro" id="IPR000522">
    <property type="entry name" value="ABC_transptr_permease_BtuC"/>
</dbReference>
<proteinExistence type="inferred from homology"/>
<evidence type="ECO:0000256" key="6">
    <source>
        <dbReference type="ARBA" id="ARBA00022989"/>
    </source>
</evidence>